<dbReference type="Proteomes" id="UP000574717">
    <property type="component" value="Unassembled WGS sequence"/>
</dbReference>
<gene>
    <name evidence="1" type="ORF">HKBW3S03_01782</name>
</gene>
<feature type="non-terminal residue" evidence="1">
    <location>
        <position position="1"/>
    </location>
</feature>
<evidence type="ECO:0000313" key="2">
    <source>
        <dbReference type="Proteomes" id="UP000574717"/>
    </source>
</evidence>
<dbReference type="AlphaFoldDB" id="A0A6V8NLU3"/>
<organism evidence="1 2">
    <name type="scientific">Candidatus Hakubella thermalkaliphila</name>
    <dbReference type="NCBI Taxonomy" id="2754717"/>
    <lineage>
        <taxon>Bacteria</taxon>
        <taxon>Bacillati</taxon>
        <taxon>Actinomycetota</taxon>
        <taxon>Actinomycetota incertae sedis</taxon>
        <taxon>Candidatus Hakubellales</taxon>
        <taxon>Candidatus Hakubellaceae</taxon>
        <taxon>Candidatus Hakubella</taxon>
    </lineage>
</organism>
<name>A0A6V8NLU3_9ACTN</name>
<reference evidence="1 2" key="1">
    <citation type="journal article" date="2020" name="Front. Microbiol.">
        <title>Single-cell genomics of novel Actinobacteria with the Wood-Ljungdahl pathway discovered in a serpentinizing system.</title>
        <authorList>
            <person name="Merino N."/>
            <person name="Kawai M."/>
            <person name="Boyd E.S."/>
            <person name="Colman D.R."/>
            <person name="McGlynn S.E."/>
            <person name="Nealson K.H."/>
            <person name="Kurokawa K."/>
            <person name="Hongoh Y."/>
        </authorList>
    </citation>
    <scope>NUCLEOTIDE SEQUENCE [LARGE SCALE GENOMIC DNA]</scope>
    <source>
        <strain evidence="1 2">S03</strain>
    </source>
</reference>
<dbReference type="EMBL" id="BLRU01000339">
    <property type="protein sequence ID" value="GFP20280.1"/>
    <property type="molecule type" value="Genomic_DNA"/>
</dbReference>
<comment type="caution">
    <text evidence="1">The sequence shown here is derived from an EMBL/GenBank/DDBJ whole genome shotgun (WGS) entry which is preliminary data.</text>
</comment>
<evidence type="ECO:0000313" key="1">
    <source>
        <dbReference type="EMBL" id="GFP20280.1"/>
    </source>
</evidence>
<accession>A0A6V8NLU3</accession>
<sequence length="42" mass="4439">NGSCLGDKKCSGLSFVLPDVVISPRTIENLNLLLNVLNAITP</sequence>
<proteinExistence type="predicted"/>
<protein>
    <submittedName>
        <fullName evidence="1">Uncharacterized protein</fullName>
    </submittedName>
</protein>